<gene>
    <name evidence="1" type="ORF">FOTG_18260</name>
</gene>
<dbReference type="HOGENOM" id="CLU_2812430_0_0_1"/>
<protein>
    <submittedName>
        <fullName evidence="1">Amt family ammonium transporter</fullName>
    </submittedName>
</protein>
<sequence length="67" mass="7210">MSSISPRVQQDLSVATGSDHDSAVIVQMPDQAIFWQFSLERAFSGLAGTASMVVILTQPLPTQESQC</sequence>
<organism evidence="1">
    <name type="scientific">Fusarium oxysporum f. sp. vasinfectum 25433</name>
    <dbReference type="NCBI Taxonomy" id="1089449"/>
    <lineage>
        <taxon>Eukaryota</taxon>
        <taxon>Fungi</taxon>
        <taxon>Dikarya</taxon>
        <taxon>Ascomycota</taxon>
        <taxon>Pezizomycotina</taxon>
        <taxon>Sordariomycetes</taxon>
        <taxon>Hypocreomycetidae</taxon>
        <taxon>Hypocreales</taxon>
        <taxon>Nectriaceae</taxon>
        <taxon>Fusarium</taxon>
        <taxon>Fusarium oxysporum species complex</taxon>
    </lineage>
</organism>
<reference evidence="1" key="2">
    <citation type="submission" date="2014-03" db="EMBL/GenBank/DDBJ databases">
        <title>The Genome Annotation of Fusarium oxysporum Cotton.</title>
        <authorList>
            <consortium name="The Broad Institute Genomics Platform"/>
            <person name="Ma L.-J."/>
            <person name="Corby-Kistler H."/>
            <person name="Broz K."/>
            <person name="Gale L.R."/>
            <person name="Jonkers W."/>
            <person name="O'Donnell K."/>
            <person name="Ploetz R."/>
            <person name="Steinberg C."/>
            <person name="Schwartz D.C."/>
            <person name="VanEtten H."/>
            <person name="Zhou S."/>
            <person name="Young S.K."/>
            <person name="Zeng Q."/>
            <person name="Gargeya S."/>
            <person name="Fitzgerald M."/>
            <person name="Abouelleil A."/>
            <person name="Alvarado L."/>
            <person name="Chapman S.B."/>
            <person name="Gainer-Dewar J."/>
            <person name="Goldberg J."/>
            <person name="Griggs A."/>
            <person name="Gujja S."/>
            <person name="Hansen M."/>
            <person name="Howarth C."/>
            <person name="Imamovic A."/>
            <person name="Ireland A."/>
            <person name="Larimer J."/>
            <person name="McCowan C."/>
            <person name="Murphy C."/>
            <person name="Pearson M."/>
            <person name="Poon T.W."/>
            <person name="Priest M."/>
            <person name="Roberts A."/>
            <person name="Saif S."/>
            <person name="Shea T."/>
            <person name="Sykes S."/>
            <person name="Wortman J."/>
            <person name="Nusbaum C."/>
            <person name="Birren B."/>
        </authorList>
    </citation>
    <scope>NUCLEOTIDE SEQUENCE</scope>
    <source>
        <strain evidence="1">25433</strain>
    </source>
</reference>
<dbReference type="AlphaFoldDB" id="X0LXR9"/>
<name>X0LXR9_FUSOX</name>
<proteinExistence type="predicted"/>
<evidence type="ECO:0000313" key="1">
    <source>
        <dbReference type="EMBL" id="EXM13280.1"/>
    </source>
</evidence>
<dbReference type="Proteomes" id="UP000030701">
    <property type="component" value="Unassembled WGS sequence"/>
</dbReference>
<reference evidence="1" key="1">
    <citation type="submission" date="2011-11" db="EMBL/GenBank/DDBJ databases">
        <title>The Genome Sequence of Fusarium oxysporum Cotton.</title>
        <authorList>
            <consortium name="The Broad Institute Genome Sequencing Platform"/>
            <person name="Ma L.-J."/>
            <person name="Gale L.R."/>
            <person name="Schwartz D.C."/>
            <person name="Zhou S."/>
            <person name="Corby-Kistler H."/>
            <person name="Young S.K."/>
            <person name="Zeng Q."/>
            <person name="Gargeya S."/>
            <person name="Fitzgerald M."/>
            <person name="Haas B."/>
            <person name="Abouelleil A."/>
            <person name="Alvarado L."/>
            <person name="Arachchi H.M."/>
            <person name="Berlin A."/>
            <person name="Brown A."/>
            <person name="Chapman S.B."/>
            <person name="Chen Z."/>
            <person name="Dunbar C."/>
            <person name="Freedman E."/>
            <person name="Gearin G."/>
            <person name="Goldberg J."/>
            <person name="Griggs A."/>
            <person name="Gujja S."/>
            <person name="Heiman D."/>
            <person name="Howarth C."/>
            <person name="Larson L."/>
            <person name="Lui A."/>
            <person name="MacDonald P.J.P."/>
            <person name="Montmayeur A."/>
            <person name="Murphy C."/>
            <person name="Neiman D."/>
            <person name="Pearson M."/>
            <person name="Priest M."/>
            <person name="Roberts A."/>
            <person name="Saif S."/>
            <person name="Shea T."/>
            <person name="Shenoy N."/>
            <person name="Sisk P."/>
            <person name="Stolte C."/>
            <person name="Sykes S."/>
            <person name="Wortman J."/>
            <person name="Nusbaum C."/>
            <person name="Birren B."/>
        </authorList>
    </citation>
    <scope>NUCLEOTIDE SEQUENCE [LARGE SCALE GENOMIC DNA]</scope>
    <source>
        <strain evidence="1">25433</strain>
    </source>
</reference>
<accession>X0LXR9</accession>
<dbReference type="EMBL" id="KK035304">
    <property type="protein sequence ID" value="EXM13280.1"/>
    <property type="molecule type" value="Genomic_DNA"/>
</dbReference>